<keyword evidence="1" id="KW-0472">Membrane</keyword>
<organism evidence="2 3">
    <name type="scientific">Candidatus Giovannonibacteria bacterium RIFCSPLOWO2_12_FULL_44_15</name>
    <dbReference type="NCBI Taxonomy" id="1798364"/>
    <lineage>
        <taxon>Bacteria</taxon>
        <taxon>Candidatus Giovannoniibacteriota</taxon>
    </lineage>
</organism>
<feature type="transmembrane region" description="Helical" evidence="1">
    <location>
        <begin position="58"/>
        <end position="77"/>
    </location>
</feature>
<evidence type="ECO:0000313" key="2">
    <source>
        <dbReference type="EMBL" id="OGF93111.1"/>
    </source>
</evidence>
<keyword evidence="1" id="KW-0812">Transmembrane</keyword>
<dbReference type="AlphaFoldDB" id="A0A1F5XZW3"/>
<protein>
    <submittedName>
        <fullName evidence="2">Uncharacterized protein</fullName>
    </submittedName>
</protein>
<keyword evidence="1" id="KW-1133">Transmembrane helix</keyword>
<gene>
    <name evidence="2" type="ORF">A3G54_02515</name>
</gene>
<comment type="caution">
    <text evidence="2">The sequence shown here is derived from an EMBL/GenBank/DDBJ whole genome shotgun (WGS) entry which is preliminary data.</text>
</comment>
<name>A0A1F5XZW3_9BACT</name>
<dbReference type="STRING" id="1798364.A3G54_02515"/>
<proteinExistence type="predicted"/>
<dbReference type="Proteomes" id="UP000178894">
    <property type="component" value="Unassembled WGS sequence"/>
</dbReference>
<accession>A0A1F5XZW3</accession>
<evidence type="ECO:0000313" key="3">
    <source>
        <dbReference type="Proteomes" id="UP000178894"/>
    </source>
</evidence>
<feature type="transmembrane region" description="Helical" evidence="1">
    <location>
        <begin position="25"/>
        <end position="46"/>
    </location>
</feature>
<reference evidence="2 3" key="1">
    <citation type="journal article" date="2016" name="Nat. Commun.">
        <title>Thousands of microbial genomes shed light on interconnected biogeochemical processes in an aquifer system.</title>
        <authorList>
            <person name="Anantharaman K."/>
            <person name="Brown C.T."/>
            <person name="Hug L.A."/>
            <person name="Sharon I."/>
            <person name="Castelle C.J."/>
            <person name="Probst A.J."/>
            <person name="Thomas B.C."/>
            <person name="Singh A."/>
            <person name="Wilkins M.J."/>
            <person name="Karaoz U."/>
            <person name="Brodie E.L."/>
            <person name="Williams K.H."/>
            <person name="Hubbard S.S."/>
            <person name="Banfield J.F."/>
        </authorList>
    </citation>
    <scope>NUCLEOTIDE SEQUENCE [LARGE SCALE GENOMIC DNA]</scope>
</reference>
<dbReference type="EMBL" id="MFIQ01000029">
    <property type="protein sequence ID" value="OGF93111.1"/>
    <property type="molecule type" value="Genomic_DNA"/>
</dbReference>
<sequence>MRTNIDQTIAGWRVKWQRRRMKKNFFRATIVAGVVFGQLIILSLLIQLKQLEGHGVDWWSVSLLLLCSGFLWVLLAMSKKW</sequence>
<evidence type="ECO:0000256" key="1">
    <source>
        <dbReference type="SAM" id="Phobius"/>
    </source>
</evidence>